<evidence type="ECO:0000313" key="4">
    <source>
        <dbReference type="EMBL" id="CAB4194001.1"/>
    </source>
</evidence>
<evidence type="ECO:0000313" key="1">
    <source>
        <dbReference type="EMBL" id="CAB4135474.1"/>
    </source>
</evidence>
<gene>
    <name evidence="3" type="ORF">UFOVP1037_17</name>
    <name evidence="4" type="ORF">UFOVP1250_19</name>
    <name evidence="1" type="ORF">UFOVP287_22</name>
    <name evidence="2" type="ORF">UFOVP969_30</name>
</gene>
<dbReference type="EMBL" id="LR797199">
    <property type="protein sequence ID" value="CAB4194001.1"/>
    <property type="molecule type" value="Genomic_DNA"/>
</dbReference>
<evidence type="ECO:0000313" key="2">
    <source>
        <dbReference type="EMBL" id="CAB4174182.1"/>
    </source>
</evidence>
<organism evidence="1">
    <name type="scientific">uncultured Caudovirales phage</name>
    <dbReference type="NCBI Taxonomy" id="2100421"/>
    <lineage>
        <taxon>Viruses</taxon>
        <taxon>Duplodnaviria</taxon>
        <taxon>Heunggongvirae</taxon>
        <taxon>Uroviricota</taxon>
        <taxon>Caudoviricetes</taxon>
        <taxon>Peduoviridae</taxon>
        <taxon>Maltschvirus</taxon>
        <taxon>Maltschvirus maltsch</taxon>
    </lineage>
</organism>
<name>A0A6J5LLN4_9CAUD</name>
<reference evidence="1" key="1">
    <citation type="submission" date="2020-04" db="EMBL/GenBank/DDBJ databases">
        <authorList>
            <person name="Chiriac C."/>
            <person name="Salcher M."/>
            <person name="Ghai R."/>
            <person name="Kavagutti S V."/>
        </authorList>
    </citation>
    <scope>NUCLEOTIDE SEQUENCE</scope>
</reference>
<proteinExistence type="predicted"/>
<sequence length="195" mass="21169">MADYSDRLGDYIDVAERIRLFRDKHPEGSLQPANLEKPFDMVTLGDKTFVVYISAAYRTPDDIRPGIGAAWEPFPGRTPYTKDSELMVAETSSWGRAIMAVLAADSKRVASLDEVRARKTQAEHPATMPARASQSVPSVVSSQGHPLATQAQIGAIKAISRALGKPSPAGLDEISKGTAHILIEQLKAEQAQEQE</sequence>
<accession>A0A6J5LLN4</accession>
<dbReference type="EMBL" id="LR796925">
    <property type="protein sequence ID" value="CAB4174182.1"/>
    <property type="molecule type" value="Genomic_DNA"/>
</dbReference>
<dbReference type="EMBL" id="LR796998">
    <property type="protein sequence ID" value="CAB4180364.1"/>
    <property type="molecule type" value="Genomic_DNA"/>
</dbReference>
<protein>
    <submittedName>
        <fullName evidence="1">Uncharacterized protein</fullName>
    </submittedName>
</protein>
<evidence type="ECO:0000313" key="3">
    <source>
        <dbReference type="EMBL" id="CAB4180364.1"/>
    </source>
</evidence>
<dbReference type="EMBL" id="LR796303">
    <property type="protein sequence ID" value="CAB4135474.1"/>
    <property type="molecule type" value="Genomic_DNA"/>
</dbReference>